<dbReference type="OrthoDB" id="5377797at2"/>
<organism evidence="1 2">
    <name type="scientific">Pandoraea communis</name>
    <dbReference type="NCBI Taxonomy" id="2508297"/>
    <lineage>
        <taxon>Bacteria</taxon>
        <taxon>Pseudomonadati</taxon>
        <taxon>Pseudomonadota</taxon>
        <taxon>Betaproteobacteria</taxon>
        <taxon>Burkholderiales</taxon>
        <taxon>Burkholderiaceae</taxon>
        <taxon>Pandoraea</taxon>
    </lineage>
</organism>
<dbReference type="EMBL" id="CABPSJ010000002">
    <property type="protein sequence ID" value="VVD88570.1"/>
    <property type="molecule type" value="Genomic_DNA"/>
</dbReference>
<accession>A0A5E4TL13</accession>
<evidence type="ECO:0000313" key="1">
    <source>
        <dbReference type="EMBL" id="VVD88570.1"/>
    </source>
</evidence>
<reference evidence="1 2" key="1">
    <citation type="submission" date="2019-08" db="EMBL/GenBank/DDBJ databases">
        <authorList>
            <person name="Peeters C."/>
        </authorList>
    </citation>
    <scope>NUCLEOTIDE SEQUENCE [LARGE SCALE GENOMIC DNA]</scope>
    <source>
        <strain evidence="1 2">LMG 31110</strain>
    </source>
</reference>
<dbReference type="RefSeq" id="WP_150690041.1">
    <property type="nucleotide sequence ID" value="NZ_CABPSJ010000002.1"/>
</dbReference>
<gene>
    <name evidence="1" type="ORF">PCO31110_01493</name>
</gene>
<sequence length="300" mass="33036">MQGTIAQIVALVLEGNAVLRDVDSPGMGMEHSANTFCEFVHFVDLDKTPTGWSERQIAADPTAWFQYLKEHGFMELRMSHGPSNDPNVDGVAVTDRMLVGFVGGGGVWSVQANKPNSSDYWAARWVVGDQQSADRRIWRVTYGRVAGNRPPSEIEQVDLQSLRDQFCDVLMRVEAFATQKRLDGFAACFARGLEDLSAESPIHGFHKEFANASLISREAIQLLSAAQSSWVFGGMGSWNDLGFDGEDQATYESLSEALYRISNRAIVAATNTSAMGSICRAASTRNSVGPMKRPWWKIFG</sequence>
<name>A0A5E4TL13_9BURK</name>
<protein>
    <submittedName>
        <fullName evidence="1">Uncharacterized protein</fullName>
    </submittedName>
</protein>
<evidence type="ECO:0000313" key="2">
    <source>
        <dbReference type="Proteomes" id="UP000337189"/>
    </source>
</evidence>
<dbReference type="AlphaFoldDB" id="A0A5E4TL13"/>
<dbReference type="Proteomes" id="UP000337189">
    <property type="component" value="Unassembled WGS sequence"/>
</dbReference>
<proteinExistence type="predicted"/>